<feature type="transmembrane region" description="Helical" evidence="6">
    <location>
        <begin position="189"/>
        <end position="209"/>
    </location>
</feature>
<feature type="transmembrane region" description="Helical" evidence="6">
    <location>
        <begin position="158"/>
        <end position="177"/>
    </location>
</feature>
<evidence type="ECO:0000256" key="6">
    <source>
        <dbReference type="SAM" id="Phobius"/>
    </source>
</evidence>
<dbReference type="VEuPathDB" id="FungiDB:PV09_09092"/>
<dbReference type="EMBL" id="KN847581">
    <property type="protein sequence ID" value="KIV99228.1"/>
    <property type="molecule type" value="Genomic_DNA"/>
</dbReference>
<evidence type="ECO:0000256" key="3">
    <source>
        <dbReference type="ARBA" id="ARBA00022692"/>
    </source>
</evidence>
<dbReference type="RefSeq" id="XP_016209098.1">
    <property type="nucleotide sequence ID" value="XM_016363084.1"/>
</dbReference>
<proteinExistence type="inferred from homology"/>
<sequence>MSVKEMKSGATHNEYAGTADAALAQLGQNIVETERGLSVVANARKHWRVLLISCVTLTSAAIFGFDVVVNGASISMPAFLLYFGDKGPKGLYLPSVWSSLWTAMSSLTQAIGAIICGWVIDKLGRKWPASFSAGLTLAGTAVQYTATTRPGLMAGKMVSGFGIGAVVAIATTYIGEIAPLRLRAPLQTVLVMSIIFIQGAALGCIRAYVPNIHETSFRHVFAIQWAFGGIAVICWALAPESPVYLAKRGKIEAARKAMTRIYGQQNSPNERLEYVIRTLEEERQIEQGGTYLSCLKGQELKRTLTVAFLYSTANIGGAALLNQNIYVLIIAGLAPIHAFDIGIGGFGLAILIMCSSGLYLKKISRRTTVFLGLILNLIIMVVIGALYYAHGQGPLWAIAALMNLLISLQTATLSGAGWPIAAEIPSYRLRAKTLSIGIFAQTLSTWIFLFTTPYMYNVDSGNLGTRTGFVYAGATVLMLVIAWIIVPDTTGMTTEEIDNAYEAKLAPRKFQQFKSSTNVPSSLNPDN</sequence>
<dbReference type="AlphaFoldDB" id="A0A0D2AJV3"/>
<feature type="transmembrane region" description="Helical" evidence="6">
    <location>
        <begin position="221"/>
        <end position="238"/>
    </location>
</feature>
<dbReference type="InterPro" id="IPR005828">
    <property type="entry name" value="MFS_sugar_transport-like"/>
</dbReference>
<comment type="subcellular location">
    <subcellularLocation>
        <location evidence="1">Membrane</location>
        <topology evidence="1">Multi-pass membrane protein</topology>
    </subcellularLocation>
</comment>
<dbReference type="GO" id="GO:0016020">
    <property type="term" value="C:membrane"/>
    <property type="evidence" value="ECO:0007669"/>
    <property type="project" value="UniProtKB-SubCell"/>
</dbReference>
<evidence type="ECO:0000256" key="4">
    <source>
        <dbReference type="ARBA" id="ARBA00022989"/>
    </source>
</evidence>
<feature type="transmembrane region" description="Helical" evidence="6">
    <location>
        <begin position="341"/>
        <end position="360"/>
    </location>
</feature>
<feature type="domain" description="Major facilitator superfamily (MFS) profile" evidence="7">
    <location>
        <begin position="52"/>
        <end position="490"/>
    </location>
</feature>
<name>A0A0D2AJV3_9PEZI</name>
<dbReference type="HOGENOM" id="CLU_001265_11_0_1"/>
<feature type="transmembrane region" description="Helical" evidence="6">
    <location>
        <begin position="468"/>
        <end position="486"/>
    </location>
</feature>
<evidence type="ECO:0000259" key="7">
    <source>
        <dbReference type="PROSITE" id="PS50850"/>
    </source>
</evidence>
<feature type="transmembrane region" description="Helical" evidence="6">
    <location>
        <begin position="49"/>
        <end position="80"/>
    </location>
</feature>
<dbReference type="GeneID" id="27317065"/>
<organism evidence="8 9">
    <name type="scientific">Verruconis gallopava</name>
    <dbReference type="NCBI Taxonomy" id="253628"/>
    <lineage>
        <taxon>Eukaryota</taxon>
        <taxon>Fungi</taxon>
        <taxon>Dikarya</taxon>
        <taxon>Ascomycota</taxon>
        <taxon>Pezizomycotina</taxon>
        <taxon>Dothideomycetes</taxon>
        <taxon>Pleosporomycetidae</taxon>
        <taxon>Venturiales</taxon>
        <taxon>Sympoventuriaceae</taxon>
        <taxon>Verruconis</taxon>
    </lineage>
</organism>
<dbReference type="PROSITE" id="PS50850">
    <property type="entry name" value="MFS"/>
    <property type="match status" value="1"/>
</dbReference>
<evidence type="ECO:0000256" key="5">
    <source>
        <dbReference type="ARBA" id="ARBA00023136"/>
    </source>
</evidence>
<dbReference type="PANTHER" id="PTHR48022">
    <property type="entry name" value="PLASTIDIC GLUCOSE TRANSPORTER 4"/>
    <property type="match status" value="1"/>
</dbReference>
<dbReference type="Proteomes" id="UP000053259">
    <property type="component" value="Unassembled WGS sequence"/>
</dbReference>
<dbReference type="PANTHER" id="PTHR48022:SF33">
    <property type="entry name" value="SUGAR PERMEASE, PUTATIVE (AFU_ORTHOLOGUE AFUA_6G12040)-RELATED"/>
    <property type="match status" value="1"/>
</dbReference>
<dbReference type="InterPro" id="IPR050360">
    <property type="entry name" value="MFS_Sugar_Transporters"/>
</dbReference>
<evidence type="ECO:0000313" key="8">
    <source>
        <dbReference type="EMBL" id="KIV99228.1"/>
    </source>
</evidence>
<feature type="transmembrane region" description="Helical" evidence="6">
    <location>
        <begin position="433"/>
        <end position="456"/>
    </location>
</feature>
<evidence type="ECO:0000256" key="1">
    <source>
        <dbReference type="ARBA" id="ARBA00004141"/>
    </source>
</evidence>
<dbReference type="PROSITE" id="PS00217">
    <property type="entry name" value="SUGAR_TRANSPORT_2"/>
    <property type="match status" value="1"/>
</dbReference>
<protein>
    <recommendedName>
        <fullName evidence="7">Major facilitator superfamily (MFS) profile domain-containing protein</fullName>
    </recommendedName>
</protein>
<dbReference type="InterPro" id="IPR020846">
    <property type="entry name" value="MFS_dom"/>
</dbReference>
<evidence type="ECO:0000313" key="9">
    <source>
        <dbReference type="Proteomes" id="UP000053259"/>
    </source>
</evidence>
<feature type="transmembrane region" description="Helical" evidence="6">
    <location>
        <begin position="100"/>
        <end position="120"/>
    </location>
</feature>
<dbReference type="OrthoDB" id="6612291at2759"/>
<feature type="transmembrane region" description="Helical" evidence="6">
    <location>
        <begin position="306"/>
        <end position="329"/>
    </location>
</feature>
<dbReference type="InterPro" id="IPR036259">
    <property type="entry name" value="MFS_trans_sf"/>
</dbReference>
<dbReference type="FunFam" id="1.20.1250.20:FF:000078">
    <property type="entry name" value="MFS maltose transporter, putative"/>
    <property type="match status" value="1"/>
</dbReference>
<keyword evidence="3 6" id="KW-0812">Transmembrane</keyword>
<dbReference type="InParanoid" id="A0A0D2AJV3"/>
<feature type="transmembrane region" description="Helical" evidence="6">
    <location>
        <begin position="127"/>
        <end position="146"/>
    </location>
</feature>
<evidence type="ECO:0000256" key="2">
    <source>
        <dbReference type="ARBA" id="ARBA00010992"/>
    </source>
</evidence>
<accession>A0A0D2AJV3</accession>
<feature type="transmembrane region" description="Helical" evidence="6">
    <location>
        <begin position="367"/>
        <end position="389"/>
    </location>
</feature>
<feature type="transmembrane region" description="Helical" evidence="6">
    <location>
        <begin position="395"/>
        <end position="421"/>
    </location>
</feature>
<comment type="similarity">
    <text evidence="2">Belongs to the major facilitator superfamily. Sugar transporter (TC 2.A.1.1) family.</text>
</comment>
<dbReference type="InterPro" id="IPR005829">
    <property type="entry name" value="Sugar_transporter_CS"/>
</dbReference>
<dbReference type="Gene3D" id="1.20.1250.20">
    <property type="entry name" value="MFS general substrate transporter like domains"/>
    <property type="match status" value="1"/>
</dbReference>
<keyword evidence="4 6" id="KW-1133">Transmembrane helix</keyword>
<reference evidence="8 9" key="1">
    <citation type="submission" date="2015-01" db="EMBL/GenBank/DDBJ databases">
        <title>The Genome Sequence of Ochroconis gallopava CBS43764.</title>
        <authorList>
            <consortium name="The Broad Institute Genomics Platform"/>
            <person name="Cuomo C."/>
            <person name="de Hoog S."/>
            <person name="Gorbushina A."/>
            <person name="Stielow B."/>
            <person name="Teixiera M."/>
            <person name="Abouelleil A."/>
            <person name="Chapman S.B."/>
            <person name="Priest M."/>
            <person name="Young S.K."/>
            <person name="Wortman J."/>
            <person name="Nusbaum C."/>
            <person name="Birren B."/>
        </authorList>
    </citation>
    <scope>NUCLEOTIDE SEQUENCE [LARGE SCALE GENOMIC DNA]</scope>
    <source>
        <strain evidence="8 9">CBS 43764</strain>
    </source>
</reference>
<dbReference type="SUPFAM" id="SSF103473">
    <property type="entry name" value="MFS general substrate transporter"/>
    <property type="match status" value="1"/>
</dbReference>
<gene>
    <name evidence="8" type="ORF">PV09_09092</name>
</gene>
<keyword evidence="9" id="KW-1185">Reference proteome</keyword>
<keyword evidence="5 6" id="KW-0472">Membrane</keyword>
<dbReference type="GO" id="GO:0005351">
    <property type="term" value="F:carbohydrate:proton symporter activity"/>
    <property type="evidence" value="ECO:0007669"/>
    <property type="project" value="TreeGrafter"/>
</dbReference>
<dbReference type="Pfam" id="PF00083">
    <property type="entry name" value="Sugar_tr"/>
    <property type="match status" value="1"/>
</dbReference>